<dbReference type="InterPro" id="IPR011608">
    <property type="entry name" value="PRD"/>
</dbReference>
<dbReference type="Gene3D" id="3.40.50.2300">
    <property type="match status" value="1"/>
</dbReference>
<keyword evidence="9" id="KW-1185">Reference proteome</keyword>
<dbReference type="InterPro" id="IPR007737">
    <property type="entry name" value="Mga_HTH"/>
</dbReference>
<dbReference type="GO" id="GO:0008982">
    <property type="term" value="F:protein-N(PI)-phosphohistidine-sugar phosphotransferase activity"/>
    <property type="evidence" value="ECO:0007669"/>
    <property type="project" value="InterPro"/>
</dbReference>
<dbReference type="eggNOG" id="COG3711">
    <property type="taxonomic scope" value="Bacteria"/>
</dbReference>
<dbReference type="GO" id="GO:0009401">
    <property type="term" value="P:phosphoenolpyruvate-dependent sugar phosphotransferase system"/>
    <property type="evidence" value="ECO:0007669"/>
    <property type="project" value="InterPro"/>
</dbReference>
<dbReference type="EC" id="2.7.1.69" evidence="8"/>
<keyword evidence="4" id="KW-0010">Activator</keyword>
<dbReference type="Proteomes" id="UP000028730">
    <property type="component" value="Unassembled WGS sequence"/>
</dbReference>
<dbReference type="InterPro" id="IPR050661">
    <property type="entry name" value="BglG_antiterminators"/>
</dbReference>
<evidence type="ECO:0000256" key="4">
    <source>
        <dbReference type="ARBA" id="ARBA00023159"/>
    </source>
</evidence>
<name>A0A086BPF8_9BIFI</name>
<comment type="caution">
    <text evidence="8">The sequence shown here is derived from an EMBL/GenBank/DDBJ whole genome shotgun (WGS) entry which is preliminary data.</text>
</comment>
<evidence type="ECO:0000256" key="2">
    <source>
        <dbReference type="ARBA" id="ARBA00022737"/>
    </source>
</evidence>
<dbReference type="InterPro" id="IPR013196">
    <property type="entry name" value="HTH_11"/>
</dbReference>
<dbReference type="CDD" id="cd05568">
    <property type="entry name" value="PTS_IIB_bgl_like"/>
    <property type="match status" value="1"/>
</dbReference>
<feature type="domain" description="PRD" evidence="7">
    <location>
        <begin position="309"/>
        <end position="417"/>
    </location>
</feature>
<dbReference type="Pfam" id="PF08279">
    <property type="entry name" value="HTH_11"/>
    <property type="match status" value="1"/>
</dbReference>
<keyword evidence="3" id="KW-0805">Transcription regulation</keyword>
<sequence>MIQVQSIIDYLLNRRDFVPASDLAHALGVSTRTVARMVKQINGIPGERPVIESMRGKGYRLSDSYIAETDSFGDPSSGSFGANSVAPSYSHASANITRATPVERRDYVLKKLLMTAPQQFSVSRLWDEFYISESAVTMDIRRLKKVLTNYGCTIERVGDRIWVEGSEADIRRAICDLLSSTDVLAAGRFLQANQLVQQRDAEFVQHQLGHIEELTGTTISYPYSVNLFTHLYILIERFRSVGAAAYEKQYTDEERMELQLHPQLLRICKSIISNLDRYLNTKLPETEVYYLYQYLTSSRIDLALPPSDETSQKAREVTRYLIDIVCSDPLYADMNTNELFINLSKHMKPLLNRLQNKIRVNNNLLGQIILEYPVLFNTVKSATAQMASQFALGEIDDEEVGFITVYFANAYDTVRPKINIIIVCTTGLGSAQLLRGKIERRFSGFNIVETVASMELQRAMEKHPEVDLVVSTVGLGGEVRVPVLVVSAMLTIEDQERLERKADEIRSGKALRVLKGAREEFNERRCGL</sequence>
<dbReference type="OrthoDB" id="3239954at2"/>
<keyword evidence="2" id="KW-0677">Repeat</keyword>
<evidence type="ECO:0000256" key="1">
    <source>
        <dbReference type="ARBA" id="ARBA00022679"/>
    </source>
</evidence>
<gene>
    <name evidence="8" type="ORF">BBOMB_1225</name>
</gene>
<protein>
    <submittedName>
        <fullName evidence="8">Putative DNA-binding/PRD domain protein</fullName>
        <ecNumber evidence="8">2.7.1.69</ecNumber>
    </submittedName>
</protein>
<evidence type="ECO:0000256" key="3">
    <source>
        <dbReference type="ARBA" id="ARBA00023015"/>
    </source>
</evidence>
<feature type="domain" description="PRD" evidence="7">
    <location>
        <begin position="195"/>
        <end position="305"/>
    </location>
</feature>
<evidence type="ECO:0000313" key="8">
    <source>
        <dbReference type="EMBL" id="KFF31822.1"/>
    </source>
</evidence>
<dbReference type="EMBL" id="ATLK01000001">
    <property type="protein sequence ID" value="KFF31822.1"/>
    <property type="molecule type" value="Genomic_DNA"/>
</dbReference>
<dbReference type="RefSeq" id="WP_044087535.1">
    <property type="nucleotide sequence ID" value="NZ_ATLK01000001.1"/>
</dbReference>
<evidence type="ECO:0000259" key="6">
    <source>
        <dbReference type="PROSITE" id="PS51099"/>
    </source>
</evidence>
<dbReference type="InterPro" id="IPR036634">
    <property type="entry name" value="PRD_sf"/>
</dbReference>
<dbReference type="Gene3D" id="1.10.1790.10">
    <property type="entry name" value="PRD domain"/>
    <property type="match status" value="2"/>
</dbReference>
<dbReference type="GO" id="GO:0006355">
    <property type="term" value="P:regulation of DNA-templated transcription"/>
    <property type="evidence" value="ECO:0007669"/>
    <property type="project" value="InterPro"/>
</dbReference>
<keyword evidence="1 8" id="KW-0808">Transferase</keyword>
<evidence type="ECO:0000256" key="5">
    <source>
        <dbReference type="ARBA" id="ARBA00023163"/>
    </source>
</evidence>
<dbReference type="SUPFAM" id="SSF52794">
    <property type="entry name" value="PTS system IIB component-like"/>
    <property type="match status" value="1"/>
</dbReference>
<keyword evidence="5" id="KW-0804">Transcription</keyword>
<reference evidence="8 9" key="1">
    <citation type="journal article" date="2014" name="Appl. Environ. Microbiol.">
        <title>Genomic encyclopedia of type strains of the genus Bifidobacterium.</title>
        <authorList>
            <person name="Milani C."/>
            <person name="Lugli G.A."/>
            <person name="Duranti S."/>
            <person name="Turroni F."/>
            <person name="Bottacini F."/>
            <person name="Mangifesta M."/>
            <person name="Sanchez B."/>
            <person name="Viappiani A."/>
            <person name="Mancabelli L."/>
            <person name="Taminiau B."/>
            <person name="Delcenserie V."/>
            <person name="Barrangou R."/>
            <person name="Margolles A."/>
            <person name="van Sinderen D."/>
            <person name="Ventura M."/>
        </authorList>
    </citation>
    <scope>NUCLEOTIDE SEQUENCE [LARGE SCALE GENOMIC DNA]</scope>
    <source>
        <strain evidence="8 9">DSM 19703</strain>
    </source>
</reference>
<dbReference type="PANTHER" id="PTHR30185">
    <property type="entry name" value="CRYPTIC BETA-GLUCOSIDE BGL OPERON ANTITERMINATOR"/>
    <property type="match status" value="1"/>
</dbReference>
<dbReference type="GO" id="GO:0003677">
    <property type="term" value="F:DNA binding"/>
    <property type="evidence" value="ECO:0007669"/>
    <property type="project" value="UniProtKB-KW"/>
</dbReference>
<dbReference type="InterPro" id="IPR036095">
    <property type="entry name" value="PTS_EIIB-like_sf"/>
</dbReference>
<dbReference type="PROSITE" id="PS51372">
    <property type="entry name" value="PRD_2"/>
    <property type="match status" value="2"/>
</dbReference>
<dbReference type="STRING" id="1341695.BBOMB_1225"/>
<feature type="domain" description="PTS EIIB type-2" evidence="6">
    <location>
        <begin position="418"/>
        <end position="510"/>
    </location>
</feature>
<dbReference type="PROSITE" id="PS51099">
    <property type="entry name" value="PTS_EIIB_TYPE_2"/>
    <property type="match status" value="1"/>
</dbReference>
<dbReference type="InterPro" id="IPR013011">
    <property type="entry name" value="PTS_EIIB_2"/>
</dbReference>
<dbReference type="Pfam" id="PF00874">
    <property type="entry name" value="PRD"/>
    <property type="match status" value="2"/>
</dbReference>
<organism evidence="8 9">
    <name type="scientific">Bifidobacterium bombi DSM 19703</name>
    <dbReference type="NCBI Taxonomy" id="1341695"/>
    <lineage>
        <taxon>Bacteria</taxon>
        <taxon>Bacillati</taxon>
        <taxon>Actinomycetota</taxon>
        <taxon>Actinomycetes</taxon>
        <taxon>Bifidobacteriales</taxon>
        <taxon>Bifidobacteriaceae</taxon>
        <taxon>Bifidobacterium</taxon>
    </lineage>
</organism>
<accession>A0A086BPF8</accession>
<evidence type="ECO:0000313" key="9">
    <source>
        <dbReference type="Proteomes" id="UP000028730"/>
    </source>
</evidence>
<dbReference type="Pfam" id="PF05043">
    <property type="entry name" value="Mga"/>
    <property type="match status" value="1"/>
</dbReference>
<dbReference type="SUPFAM" id="SSF63520">
    <property type="entry name" value="PTS-regulatory domain, PRD"/>
    <property type="match status" value="2"/>
</dbReference>
<keyword evidence="8" id="KW-0238">DNA-binding</keyword>
<dbReference type="AlphaFoldDB" id="A0A086BPF8"/>
<evidence type="ECO:0000259" key="7">
    <source>
        <dbReference type="PROSITE" id="PS51372"/>
    </source>
</evidence>
<dbReference type="Gene3D" id="1.10.10.10">
    <property type="entry name" value="Winged helix-like DNA-binding domain superfamily/Winged helix DNA-binding domain"/>
    <property type="match status" value="1"/>
</dbReference>
<dbReference type="PANTHER" id="PTHR30185:SF18">
    <property type="entry name" value="TRANSCRIPTIONAL REGULATOR MTLR"/>
    <property type="match status" value="1"/>
</dbReference>
<dbReference type="InterPro" id="IPR036388">
    <property type="entry name" value="WH-like_DNA-bd_sf"/>
</dbReference>
<proteinExistence type="predicted"/>